<reference evidence="16" key="1">
    <citation type="submission" date="2018-05" db="EMBL/GenBank/DDBJ databases">
        <authorList>
            <person name="Lanie J.A."/>
            <person name="Ng W.-L."/>
            <person name="Kazmierczak K.M."/>
            <person name="Andrzejewski T.M."/>
            <person name="Davidsen T.M."/>
            <person name="Wayne K.J."/>
            <person name="Tettelin H."/>
            <person name="Glass J.I."/>
            <person name="Rusch D."/>
            <person name="Podicherti R."/>
            <person name="Tsui H.-C.T."/>
            <person name="Winkler M.E."/>
        </authorList>
    </citation>
    <scope>NUCLEOTIDE SEQUENCE</scope>
</reference>
<evidence type="ECO:0000256" key="11">
    <source>
        <dbReference type="ARBA" id="ARBA00033245"/>
    </source>
</evidence>
<feature type="domain" description="Membrane insertase YidC N-terminal" evidence="15">
    <location>
        <begin position="71"/>
        <end position="356"/>
    </location>
</feature>
<dbReference type="Pfam" id="PF14849">
    <property type="entry name" value="YidC_periplas"/>
    <property type="match status" value="1"/>
</dbReference>
<comment type="similarity">
    <text evidence="2">Belongs to the OXA1/ALB3/YidC family. Type 1 subfamily.</text>
</comment>
<dbReference type="InterPro" id="IPR028053">
    <property type="entry name" value="Membr_insert_YidC_N"/>
</dbReference>
<feature type="transmembrane region" description="Helical" evidence="13">
    <location>
        <begin position="362"/>
        <end position="389"/>
    </location>
</feature>
<feature type="transmembrane region" description="Helical" evidence="13">
    <location>
        <begin position="7"/>
        <end position="25"/>
    </location>
</feature>
<evidence type="ECO:0000256" key="1">
    <source>
        <dbReference type="ARBA" id="ARBA00004429"/>
    </source>
</evidence>
<keyword evidence="4" id="KW-0813">Transport</keyword>
<keyword evidence="5" id="KW-1003">Cell membrane</keyword>
<dbReference type="GO" id="GO:0015031">
    <property type="term" value="P:protein transport"/>
    <property type="evidence" value="ECO:0007669"/>
    <property type="project" value="UniProtKB-KW"/>
</dbReference>
<accession>A0A381VW34</accession>
<evidence type="ECO:0000256" key="6">
    <source>
        <dbReference type="ARBA" id="ARBA00022692"/>
    </source>
</evidence>
<comment type="subcellular location">
    <subcellularLocation>
        <location evidence="1">Cell inner membrane</location>
        <topology evidence="1">Multi-pass membrane protein</topology>
    </subcellularLocation>
</comment>
<evidence type="ECO:0000256" key="10">
    <source>
        <dbReference type="ARBA" id="ARBA00023186"/>
    </source>
</evidence>
<dbReference type="InterPro" id="IPR028055">
    <property type="entry name" value="YidC/Oxa/ALB_C"/>
</dbReference>
<dbReference type="Pfam" id="PF02096">
    <property type="entry name" value="60KD_IMP"/>
    <property type="match status" value="1"/>
</dbReference>
<dbReference type="PRINTS" id="PR01900">
    <property type="entry name" value="YIDCPROTEIN"/>
</dbReference>
<keyword evidence="8 13" id="KW-1133">Transmembrane helix</keyword>
<dbReference type="InterPro" id="IPR038221">
    <property type="entry name" value="YidC_periplasmic_sf"/>
</dbReference>
<feature type="transmembrane region" description="Helical" evidence="13">
    <location>
        <begin position="534"/>
        <end position="556"/>
    </location>
</feature>
<dbReference type="InterPro" id="IPR001708">
    <property type="entry name" value="YidC/ALB3/OXA1/COX18"/>
</dbReference>
<sequence>MGEQKNLFLAIGLSIAIIVAFQFLFPQQAVMTPPTQSEVEQMQPATSIDDNQIISNQVIKSKEEIINFSERININTPSLGGSINLKGGIIDDLILLNYKETQEENSKNITLFSPDGTANPYYVEFGWKTLSNNSSSLDLPTLDTLWKSSGSNLTPDMPVTLSWINNQNITFKIRFDIDENYLFNVSQIIENNSSSNIKVFPYRLIKRINFPKTINFFILHEGLISLLDDKLLEKKYDDLLDDCSTTTNGKKLFCDQKSTGGWLGFTDKYWMATLIPDQDEPINANFRHGNNGRDDFRVGYVGKVFNITPNSENYYEGQIFAGAKNLNILNNYKNTGIPKFTDAIDWGWFSFLTKPISFAINWFYGYVGNFGLAIIAFTILMRLLLFPLAHTSFKSMAKMKKLQPEMQRLKETYPDDRQKMQQELMALYKREGANPVAGCLPIVVQIPIFFSLYKVLFCTIEMYHAPFYGWIHDLSAPDPLGILTLFGIISWDVPSFLSLANIGILPMIMGFTMWLQQKLNPAPTDPTQAKIFAFLPFVFTFVLAGFAAGLVLYWSVNNILSIAQQWFIQRKILAKNV</sequence>
<proteinExistence type="inferred from homology"/>
<evidence type="ECO:0000256" key="13">
    <source>
        <dbReference type="SAM" id="Phobius"/>
    </source>
</evidence>
<dbReference type="GO" id="GO:0005886">
    <property type="term" value="C:plasma membrane"/>
    <property type="evidence" value="ECO:0007669"/>
    <property type="project" value="UniProtKB-SubCell"/>
</dbReference>
<dbReference type="CDD" id="cd20070">
    <property type="entry name" value="5TM_YidC_Alb3"/>
    <property type="match status" value="1"/>
</dbReference>
<dbReference type="GO" id="GO:0032977">
    <property type="term" value="F:membrane insertase activity"/>
    <property type="evidence" value="ECO:0007669"/>
    <property type="project" value="InterPro"/>
</dbReference>
<evidence type="ECO:0000256" key="12">
    <source>
        <dbReference type="ARBA" id="ARBA00033342"/>
    </source>
</evidence>
<name>A0A381VW34_9ZZZZ</name>
<dbReference type="InterPro" id="IPR047196">
    <property type="entry name" value="YidC_ALB_C"/>
</dbReference>
<dbReference type="Gene3D" id="2.70.98.90">
    <property type="match status" value="1"/>
</dbReference>
<keyword evidence="6 13" id="KW-0812">Transmembrane</keyword>
<feature type="transmembrane region" description="Helical" evidence="13">
    <location>
        <begin position="496"/>
        <end position="514"/>
    </location>
</feature>
<evidence type="ECO:0000256" key="5">
    <source>
        <dbReference type="ARBA" id="ARBA00022475"/>
    </source>
</evidence>
<evidence type="ECO:0000256" key="9">
    <source>
        <dbReference type="ARBA" id="ARBA00023136"/>
    </source>
</evidence>
<dbReference type="PRINTS" id="PR00701">
    <property type="entry name" value="60KDINNERMP"/>
</dbReference>
<dbReference type="InterPro" id="IPR019998">
    <property type="entry name" value="Membr_insert_YidC"/>
</dbReference>
<keyword evidence="9 13" id="KW-0472">Membrane</keyword>
<dbReference type="EMBL" id="UINC01009963">
    <property type="protein sequence ID" value="SVA44509.1"/>
    <property type="molecule type" value="Genomic_DNA"/>
</dbReference>
<evidence type="ECO:0000256" key="2">
    <source>
        <dbReference type="ARBA" id="ARBA00010527"/>
    </source>
</evidence>
<evidence type="ECO:0000313" key="16">
    <source>
        <dbReference type="EMBL" id="SVA44509.1"/>
    </source>
</evidence>
<keyword evidence="10" id="KW-0143">Chaperone</keyword>
<dbReference type="NCBIfam" id="TIGR03592">
    <property type="entry name" value="yidC_oxa1_cterm"/>
    <property type="match status" value="1"/>
</dbReference>
<organism evidence="16">
    <name type="scientific">marine metagenome</name>
    <dbReference type="NCBI Taxonomy" id="408172"/>
    <lineage>
        <taxon>unclassified sequences</taxon>
        <taxon>metagenomes</taxon>
        <taxon>ecological metagenomes</taxon>
    </lineage>
</organism>
<evidence type="ECO:0000259" key="15">
    <source>
        <dbReference type="Pfam" id="PF14849"/>
    </source>
</evidence>
<protein>
    <recommendedName>
        <fullName evidence="3">Membrane protein insertase YidC</fullName>
    </recommendedName>
    <alternativeName>
        <fullName evidence="12">Foldase YidC</fullName>
    </alternativeName>
    <alternativeName>
        <fullName evidence="11">Membrane integrase YidC</fullName>
    </alternativeName>
</protein>
<evidence type="ECO:0000256" key="4">
    <source>
        <dbReference type="ARBA" id="ARBA00022448"/>
    </source>
</evidence>
<dbReference type="GO" id="GO:0051205">
    <property type="term" value="P:protein insertion into membrane"/>
    <property type="evidence" value="ECO:0007669"/>
    <property type="project" value="TreeGrafter"/>
</dbReference>
<keyword evidence="7" id="KW-0653">Protein transport</keyword>
<dbReference type="PANTHER" id="PTHR12428">
    <property type="entry name" value="OXA1"/>
    <property type="match status" value="1"/>
</dbReference>
<evidence type="ECO:0000256" key="7">
    <source>
        <dbReference type="ARBA" id="ARBA00022927"/>
    </source>
</evidence>
<dbReference type="NCBIfam" id="NF002353">
    <property type="entry name" value="PRK01318.1-4"/>
    <property type="match status" value="1"/>
</dbReference>
<dbReference type="NCBIfam" id="TIGR03593">
    <property type="entry name" value="yidC_nterm"/>
    <property type="match status" value="1"/>
</dbReference>
<gene>
    <name evidence="16" type="ORF">METZ01_LOCUS97363</name>
</gene>
<evidence type="ECO:0000256" key="8">
    <source>
        <dbReference type="ARBA" id="ARBA00022989"/>
    </source>
</evidence>
<evidence type="ECO:0000256" key="3">
    <source>
        <dbReference type="ARBA" id="ARBA00015325"/>
    </source>
</evidence>
<evidence type="ECO:0000259" key="14">
    <source>
        <dbReference type="Pfam" id="PF02096"/>
    </source>
</evidence>
<dbReference type="HAMAP" id="MF_01810">
    <property type="entry name" value="YidC_type1"/>
    <property type="match status" value="1"/>
</dbReference>
<dbReference type="AlphaFoldDB" id="A0A381VW34"/>
<dbReference type="CDD" id="cd19961">
    <property type="entry name" value="EcYidC-like_peri"/>
    <property type="match status" value="1"/>
</dbReference>
<dbReference type="PANTHER" id="PTHR12428:SF65">
    <property type="entry name" value="CYTOCHROME C OXIDASE ASSEMBLY PROTEIN COX18, MITOCHONDRIAL"/>
    <property type="match status" value="1"/>
</dbReference>
<feature type="domain" description="Membrane insertase YidC/Oxa/ALB C-terminal" evidence="14">
    <location>
        <begin position="370"/>
        <end position="570"/>
    </location>
</feature>